<dbReference type="Proteomes" id="UP001385848">
    <property type="component" value="Unassembled WGS sequence"/>
</dbReference>
<dbReference type="Pfam" id="PF00575">
    <property type="entry name" value="S1"/>
    <property type="match status" value="1"/>
</dbReference>
<reference evidence="3 5" key="2">
    <citation type="submission" date="2024-04" db="EMBL/GenBank/DDBJ databases">
        <title>Three lactobacilli isolated from voided urine samples from females with type 2 diabetes.</title>
        <authorList>
            <person name="Kula A."/>
            <person name="Stegman N."/>
            <person name="Putonti C."/>
        </authorList>
    </citation>
    <scope>NUCLEOTIDE SEQUENCE [LARGE SCALE GENOMIC DNA]</scope>
    <source>
        <strain evidence="3 5">1855</strain>
    </source>
</reference>
<feature type="domain" description="S1 motif" evidence="1">
    <location>
        <begin position="6"/>
        <end position="71"/>
    </location>
</feature>
<organism evidence="2 4">
    <name type="scientific">Lactobacillus jensenii</name>
    <dbReference type="NCBI Taxonomy" id="109790"/>
    <lineage>
        <taxon>Bacteria</taxon>
        <taxon>Bacillati</taxon>
        <taxon>Bacillota</taxon>
        <taxon>Bacilli</taxon>
        <taxon>Lactobacillales</taxon>
        <taxon>Lactobacillaceae</taxon>
        <taxon>Lactobacillus</taxon>
    </lineage>
</organism>
<dbReference type="AlphaFoldDB" id="A0A5N1IDX2"/>
<dbReference type="EMBL" id="JBBVUL010000007">
    <property type="protein sequence ID" value="MEL0565204.1"/>
    <property type="molecule type" value="Genomic_DNA"/>
</dbReference>
<evidence type="ECO:0000313" key="2">
    <source>
        <dbReference type="EMBL" id="KAA9323508.1"/>
    </source>
</evidence>
<proteinExistence type="predicted"/>
<dbReference type="KEGG" id="lje:BUE77_01720"/>
<reference evidence="2 4" key="1">
    <citation type="submission" date="2019-09" db="EMBL/GenBank/DDBJ databases">
        <title>Draft genome sequence assemblies of isolates from the urinary tract.</title>
        <authorList>
            <person name="Mores C.R."/>
            <person name="Putonti C."/>
            <person name="Wolfe A.J."/>
        </authorList>
    </citation>
    <scope>NUCLEOTIDE SEQUENCE [LARGE SCALE GENOMIC DNA]</scope>
    <source>
        <strain evidence="2 4">UMB246</strain>
    </source>
</reference>
<dbReference type="SMART" id="SM00316">
    <property type="entry name" value="S1"/>
    <property type="match status" value="1"/>
</dbReference>
<dbReference type="GO" id="GO:0003735">
    <property type="term" value="F:structural constituent of ribosome"/>
    <property type="evidence" value="ECO:0007669"/>
    <property type="project" value="TreeGrafter"/>
</dbReference>
<dbReference type="GO" id="GO:0006412">
    <property type="term" value="P:translation"/>
    <property type="evidence" value="ECO:0007669"/>
    <property type="project" value="TreeGrafter"/>
</dbReference>
<dbReference type="Gene3D" id="2.40.50.140">
    <property type="entry name" value="Nucleic acid-binding proteins"/>
    <property type="match status" value="1"/>
</dbReference>
<accession>A0A5N1IDX2</accession>
<sequence>MRFEVGQRIIGKINNITDYGIFVSFKNKSGLIYKDDFKDGWEREKLRFQPGQEIKVVITQIKDKKIALSLKRVNDPDLVDPNNQFKDLSKEAFASTLTELAGQAKKTIKDLRDGLN</sequence>
<evidence type="ECO:0000313" key="5">
    <source>
        <dbReference type="Proteomes" id="UP001385848"/>
    </source>
</evidence>
<dbReference type="EMBL" id="VYWW01000008">
    <property type="protein sequence ID" value="KAA9323508.1"/>
    <property type="molecule type" value="Genomic_DNA"/>
</dbReference>
<dbReference type="InterPro" id="IPR050437">
    <property type="entry name" value="Ribos_protein_bS1-like"/>
</dbReference>
<dbReference type="InterPro" id="IPR012340">
    <property type="entry name" value="NA-bd_OB-fold"/>
</dbReference>
<evidence type="ECO:0000259" key="1">
    <source>
        <dbReference type="PROSITE" id="PS50126"/>
    </source>
</evidence>
<dbReference type="PANTHER" id="PTHR10724">
    <property type="entry name" value="30S RIBOSOMAL PROTEIN S1"/>
    <property type="match status" value="1"/>
</dbReference>
<dbReference type="PROSITE" id="PS50126">
    <property type="entry name" value="S1"/>
    <property type="match status" value="1"/>
</dbReference>
<gene>
    <name evidence="3" type="ORF">AAC431_04605</name>
    <name evidence="2" type="ORF">F6H94_02830</name>
</gene>
<dbReference type="GO" id="GO:0003729">
    <property type="term" value="F:mRNA binding"/>
    <property type="evidence" value="ECO:0007669"/>
    <property type="project" value="TreeGrafter"/>
</dbReference>
<dbReference type="GeneID" id="31742418"/>
<evidence type="ECO:0000313" key="4">
    <source>
        <dbReference type="Proteomes" id="UP000327236"/>
    </source>
</evidence>
<evidence type="ECO:0000313" key="3">
    <source>
        <dbReference type="EMBL" id="MEL0565204.1"/>
    </source>
</evidence>
<keyword evidence="5" id="KW-1185">Reference proteome</keyword>
<dbReference type="RefSeq" id="WP_006588700.1">
    <property type="nucleotide sequence ID" value="NZ_CATOUV010000001.1"/>
</dbReference>
<dbReference type="OrthoDB" id="9810507at2"/>
<comment type="caution">
    <text evidence="2">The sequence shown here is derived from an EMBL/GenBank/DDBJ whole genome shotgun (WGS) entry which is preliminary data.</text>
</comment>
<dbReference type="SUPFAM" id="SSF50249">
    <property type="entry name" value="Nucleic acid-binding proteins"/>
    <property type="match status" value="1"/>
</dbReference>
<name>A0A5N1IDX2_LACJE</name>
<protein>
    <submittedName>
        <fullName evidence="2">S1 RNA-binding domain-containing protein</fullName>
    </submittedName>
</protein>
<dbReference type="Proteomes" id="UP000327236">
    <property type="component" value="Unassembled WGS sequence"/>
</dbReference>
<dbReference type="InterPro" id="IPR003029">
    <property type="entry name" value="S1_domain"/>
</dbReference>